<organism evidence="2 3">
    <name type="scientific">Legionella jamestowniensis</name>
    <dbReference type="NCBI Taxonomy" id="455"/>
    <lineage>
        <taxon>Bacteria</taxon>
        <taxon>Pseudomonadati</taxon>
        <taxon>Pseudomonadota</taxon>
        <taxon>Gammaproteobacteria</taxon>
        <taxon>Legionellales</taxon>
        <taxon>Legionellaceae</taxon>
        <taxon>Legionella</taxon>
    </lineage>
</organism>
<dbReference type="AlphaFoldDB" id="A0A0W0UWW5"/>
<dbReference type="PATRIC" id="fig|455.5.peg.379"/>
<proteinExistence type="predicted"/>
<evidence type="ECO:0000313" key="2">
    <source>
        <dbReference type="EMBL" id="KTD12141.1"/>
    </source>
</evidence>
<feature type="signal peptide" evidence="1">
    <location>
        <begin position="1"/>
        <end position="22"/>
    </location>
</feature>
<evidence type="ECO:0000256" key="1">
    <source>
        <dbReference type="SAM" id="SignalP"/>
    </source>
</evidence>
<dbReference type="RefSeq" id="WP_058448429.1">
    <property type="nucleotide sequence ID" value="NZ_CAAAJF010000003.1"/>
</dbReference>
<dbReference type="EMBL" id="LNYG01000007">
    <property type="protein sequence ID" value="KTD12141.1"/>
    <property type="molecule type" value="Genomic_DNA"/>
</dbReference>
<feature type="chain" id="PRO_5006914386" description="Protein with a bacterial immunoglobulin-like domain protein" evidence="1">
    <location>
        <begin position="23"/>
        <end position="117"/>
    </location>
</feature>
<gene>
    <name evidence="2" type="ORF">Ljam_0357</name>
</gene>
<dbReference type="OrthoDB" id="5653292at2"/>
<evidence type="ECO:0008006" key="4">
    <source>
        <dbReference type="Google" id="ProtNLM"/>
    </source>
</evidence>
<dbReference type="STRING" id="455.Ljam_0357"/>
<accession>A0A0W0UWW5</accession>
<evidence type="ECO:0000313" key="3">
    <source>
        <dbReference type="Proteomes" id="UP000054715"/>
    </source>
</evidence>
<dbReference type="Proteomes" id="UP000054715">
    <property type="component" value="Unassembled WGS sequence"/>
</dbReference>
<sequence length="117" mass="12621">MHRFSTAITALFCSLMLLNVQAAKPLWLFDPQTSTSITVAKGRSDQIIYTIYNQSSKPKILSMKRIAGISQTAPCRLPAKGSCTLTVNVNGSALQGNVIGGPLLCQQGIGRIFYAFV</sequence>
<protein>
    <recommendedName>
        <fullName evidence="4">Protein with a bacterial immunoglobulin-like domain protein</fullName>
    </recommendedName>
</protein>
<reference evidence="2 3" key="1">
    <citation type="submission" date="2015-11" db="EMBL/GenBank/DDBJ databases">
        <title>Genomic analysis of 38 Legionella species identifies large and diverse effector repertoires.</title>
        <authorList>
            <person name="Burstein D."/>
            <person name="Amaro F."/>
            <person name="Zusman T."/>
            <person name="Lifshitz Z."/>
            <person name="Cohen O."/>
            <person name="Gilbert J.A."/>
            <person name="Pupko T."/>
            <person name="Shuman H.A."/>
            <person name="Segal G."/>
        </authorList>
    </citation>
    <scope>NUCLEOTIDE SEQUENCE [LARGE SCALE GENOMIC DNA]</scope>
    <source>
        <strain evidence="2 3">JA-26-G1-E2</strain>
    </source>
</reference>
<name>A0A0W0UWW5_9GAMM</name>
<comment type="caution">
    <text evidence="2">The sequence shown here is derived from an EMBL/GenBank/DDBJ whole genome shotgun (WGS) entry which is preliminary data.</text>
</comment>
<keyword evidence="1" id="KW-0732">Signal</keyword>